<reference evidence="2" key="2">
    <citation type="submission" date="2017-10" db="EMBL/GenBank/DDBJ databases">
        <title>Ladona fulva Genome sequencing and assembly.</title>
        <authorList>
            <person name="Murali S."/>
            <person name="Richards S."/>
            <person name="Bandaranaike D."/>
            <person name="Bellair M."/>
            <person name="Blankenburg K."/>
            <person name="Chao H."/>
            <person name="Dinh H."/>
            <person name="Doddapaneni H."/>
            <person name="Dugan-Rocha S."/>
            <person name="Elkadiri S."/>
            <person name="Gnanaolivu R."/>
            <person name="Hernandez B."/>
            <person name="Skinner E."/>
            <person name="Javaid M."/>
            <person name="Lee S."/>
            <person name="Li M."/>
            <person name="Ming W."/>
            <person name="Munidasa M."/>
            <person name="Muniz J."/>
            <person name="Nguyen L."/>
            <person name="Hughes D."/>
            <person name="Osuji N."/>
            <person name="Pu L.-L."/>
            <person name="Puazo M."/>
            <person name="Qu C."/>
            <person name="Quiroz J."/>
            <person name="Raj R."/>
            <person name="Weissenberger G."/>
            <person name="Xin Y."/>
            <person name="Zou X."/>
            <person name="Han Y."/>
            <person name="Worley K."/>
            <person name="Muzny D."/>
            <person name="Gibbs R."/>
        </authorList>
    </citation>
    <scope>NUCLEOTIDE SEQUENCE</scope>
    <source>
        <strain evidence="2">Sampled in the wild</strain>
    </source>
</reference>
<keyword evidence="3" id="KW-1185">Reference proteome</keyword>
<dbReference type="PRINTS" id="PR00375">
    <property type="entry name" value="HUNTINGTIN"/>
</dbReference>
<evidence type="ECO:0008006" key="4">
    <source>
        <dbReference type="Google" id="ProtNLM"/>
    </source>
</evidence>
<comment type="caution">
    <text evidence="2">The sequence shown here is derived from an EMBL/GenBank/DDBJ whole genome shotgun (WGS) entry which is preliminary data.</text>
</comment>
<dbReference type="GO" id="GO:0005737">
    <property type="term" value="C:cytoplasm"/>
    <property type="evidence" value="ECO:0007669"/>
    <property type="project" value="InterPro"/>
</dbReference>
<dbReference type="PANTHER" id="PTHR10170:SF10">
    <property type="entry name" value="HUNTINGTIN"/>
    <property type="match status" value="1"/>
</dbReference>
<dbReference type="Proteomes" id="UP000792457">
    <property type="component" value="Unassembled WGS sequence"/>
</dbReference>
<evidence type="ECO:0000313" key="2">
    <source>
        <dbReference type="EMBL" id="KAG8226332.1"/>
    </source>
</evidence>
<dbReference type="SUPFAM" id="SSF48371">
    <property type="entry name" value="ARM repeat"/>
    <property type="match status" value="1"/>
</dbReference>
<proteinExistence type="predicted"/>
<dbReference type="AlphaFoldDB" id="A0A8K0K2B7"/>
<evidence type="ECO:0000256" key="1">
    <source>
        <dbReference type="SAM" id="MobiDB-lite"/>
    </source>
</evidence>
<accession>A0A8K0K2B7</accession>
<dbReference type="Pfam" id="PF20927">
    <property type="entry name" value="Htt_C-HEAT"/>
    <property type="match status" value="2"/>
</dbReference>
<dbReference type="GO" id="GO:0005634">
    <property type="term" value="C:nucleus"/>
    <property type="evidence" value="ECO:0007669"/>
    <property type="project" value="InterPro"/>
</dbReference>
<dbReference type="InterPro" id="IPR028426">
    <property type="entry name" value="Huntingtin_fam"/>
</dbReference>
<feature type="region of interest" description="Disordered" evidence="1">
    <location>
        <begin position="157"/>
        <end position="179"/>
    </location>
</feature>
<dbReference type="InterPro" id="IPR016024">
    <property type="entry name" value="ARM-type_fold"/>
</dbReference>
<dbReference type="OrthoDB" id="10065698at2759"/>
<dbReference type="PANTHER" id="PTHR10170">
    <property type="entry name" value="HUNTINGTON DISEASE PROTEIN"/>
    <property type="match status" value="1"/>
</dbReference>
<organism evidence="2 3">
    <name type="scientific">Ladona fulva</name>
    <name type="common">Scarce chaser dragonfly</name>
    <name type="synonym">Libellula fulva</name>
    <dbReference type="NCBI Taxonomy" id="123851"/>
    <lineage>
        <taxon>Eukaryota</taxon>
        <taxon>Metazoa</taxon>
        <taxon>Ecdysozoa</taxon>
        <taxon>Arthropoda</taxon>
        <taxon>Hexapoda</taxon>
        <taxon>Insecta</taxon>
        <taxon>Pterygota</taxon>
        <taxon>Palaeoptera</taxon>
        <taxon>Odonata</taxon>
        <taxon>Epiprocta</taxon>
        <taxon>Anisoptera</taxon>
        <taxon>Libelluloidea</taxon>
        <taxon>Libellulidae</taxon>
        <taxon>Ladona</taxon>
    </lineage>
</organism>
<dbReference type="InterPro" id="IPR048413">
    <property type="entry name" value="Htt_C-HEAT_rpt"/>
</dbReference>
<gene>
    <name evidence="2" type="ORF">J437_LFUL009909</name>
</gene>
<evidence type="ECO:0000313" key="3">
    <source>
        <dbReference type="Proteomes" id="UP000792457"/>
    </source>
</evidence>
<sequence>MERIQRLNESGLDLPSCLHFLLDIYSQWTNSQTTVPLHIIGESIRSLLFLSDLFTEGMQFSRMLHSCLNLLRIHAPEDQPTCQYLVLGACKAAAVLMTNMSPASPDVEAQERVRSALNFGLKSSFMPTRLASLHGLLYLLQAAFACGQVTSGVGPLGSRESGSSIGSLKRSGTHSSRGEINMQQLSGKAGEVVRRAVSGGVGIVQPPTGNELQLLLPIAFDYIQKHLGEEGFYELEPNEEHTLVLWALVFFLLKSIEEGREEAVPLFSSHPSSASSNLNGREGASSLPPILRLALSILSQVSSTAVSSPTSYGPFSAFAPLSSKPFPVTHRIYLALMHGLERLVVSGCPVGLKVRRSAASLAGELLKHSSPVVALPALQLLLSCMYIGLDQIHGEWKSIDQKGGVSESEASEAPNPEYLLHTMEQTSALFDRVKRGYPFEVEVVCGVLPLLLTHFFPPSEILTKVIGEFLSSQQPHPRLLAAVLFQVFESACQQSQLPLLQEWVVLSLSNFTQCSPMGMATWCLACFFISASTNPWLRAIFPHVQSRIGRCEFEDRRLLCIAASDFYHQLTDDNQKQTFLSTFRTAATAHPLSPFSDIVTCLS</sequence>
<name>A0A8K0K2B7_LADFU</name>
<protein>
    <recommendedName>
        <fullName evidence="4">Huntingtin</fullName>
    </recommendedName>
</protein>
<dbReference type="EMBL" id="KZ308275">
    <property type="protein sequence ID" value="KAG8226332.1"/>
    <property type="molecule type" value="Genomic_DNA"/>
</dbReference>
<dbReference type="InterPro" id="IPR000091">
    <property type="entry name" value="Huntingtin"/>
</dbReference>
<reference evidence="2" key="1">
    <citation type="submission" date="2013-04" db="EMBL/GenBank/DDBJ databases">
        <authorList>
            <person name="Qu J."/>
            <person name="Murali S.C."/>
            <person name="Bandaranaike D."/>
            <person name="Bellair M."/>
            <person name="Blankenburg K."/>
            <person name="Chao H."/>
            <person name="Dinh H."/>
            <person name="Doddapaneni H."/>
            <person name="Downs B."/>
            <person name="Dugan-Rocha S."/>
            <person name="Elkadiri S."/>
            <person name="Gnanaolivu R.D."/>
            <person name="Hernandez B."/>
            <person name="Javaid M."/>
            <person name="Jayaseelan J.C."/>
            <person name="Lee S."/>
            <person name="Li M."/>
            <person name="Ming W."/>
            <person name="Munidasa M."/>
            <person name="Muniz J."/>
            <person name="Nguyen L."/>
            <person name="Ongeri F."/>
            <person name="Osuji N."/>
            <person name="Pu L.-L."/>
            <person name="Puazo M."/>
            <person name="Qu C."/>
            <person name="Quiroz J."/>
            <person name="Raj R."/>
            <person name="Weissenberger G."/>
            <person name="Xin Y."/>
            <person name="Zou X."/>
            <person name="Han Y."/>
            <person name="Richards S."/>
            <person name="Worley K."/>
            <person name="Muzny D."/>
            <person name="Gibbs R."/>
        </authorList>
    </citation>
    <scope>NUCLEOTIDE SEQUENCE</scope>
    <source>
        <strain evidence="2">Sampled in the wild</strain>
    </source>
</reference>